<dbReference type="GO" id="GO:0009867">
    <property type="term" value="P:jasmonic acid mediated signaling pathway"/>
    <property type="evidence" value="ECO:0007669"/>
    <property type="project" value="UniProtKB-ARBA"/>
</dbReference>
<gene>
    <name evidence="7" type="primary">ASK4_6</name>
    <name evidence="7" type="ORF">g.33763</name>
</gene>
<evidence type="ECO:0000256" key="4">
    <source>
        <dbReference type="PIRNR" id="PIRNR028729"/>
    </source>
</evidence>
<dbReference type="Pfam" id="PF03931">
    <property type="entry name" value="Skp1_POZ"/>
    <property type="match status" value="1"/>
</dbReference>
<dbReference type="PANTHER" id="PTHR11165">
    <property type="entry name" value="SKP1"/>
    <property type="match status" value="1"/>
</dbReference>
<feature type="domain" description="SKP1 component dimerisation" evidence="5">
    <location>
        <begin position="128"/>
        <end position="175"/>
    </location>
</feature>
<evidence type="ECO:0000256" key="1">
    <source>
        <dbReference type="ARBA" id="ARBA00004906"/>
    </source>
</evidence>
<feature type="domain" description="SKP1 component POZ" evidence="6">
    <location>
        <begin position="13"/>
        <end position="72"/>
    </location>
</feature>
<dbReference type="SUPFAM" id="SSF81382">
    <property type="entry name" value="Skp1 dimerisation domain-like"/>
    <property type="match status" value="1"/>
</dbReference>
<evidence type="ECO:0000313" key="7">
    <source>
        <dbReference type="EMBL" id="JAT42259.1"/>
    </source>
</evidence>
<dbReference type="CDD" id="cd18322">
    <property type="entry name" value="BTB_POZ_SKP1"/>
    <property type="match status" value="1"/>
</dbReference>
<proteinExistence type="inferred from homology"/>
<comment type="similarity">
    <text evidence="2 4">Belongs to the SKP1 family.</text>
</comment>
<dbReference type="Gene3D" id="3.30.710.10">
    <property type="entry name" value="Potassium Channel Kv1.1, Chain A"/>
    <property type="match status" value="1"/>
</dbReference>
<evidence type="ECO:0000259" key="6">
    <source>
        <dbReference type="Pfam" id="PF03931"/>
    </source>
</evidence>
<dbReference type="PIRSF" id="PIRSF028729">
    <property type="entry name" value="E3_ubiquit_lig_SCF_Skp"/>
    <property type="match status" value="1"/>
</dbReference>
<comment type="pathway">
    <text evidence="1 4">Protein modification; protein ubiquitination.</text>
</comment>
<dbReference type="SMART" id="SM00512">
    <property type="entry name" value="Skp1"/>
    <property type="match status" value="1"/>
</dbReference>
<dbReference type="GO" id="GO:0016567">
    <property type="term" value="P:protein ubiquitination"/>
    <property type="evidence" value="ECO:0007669"/>
    <property type="project" value="UniProtKB-UniRule"/>
</dbReference>
<dbReference type="UniPathway" id="UPA00143"/>
<dbReference type="SUPFAM" id="SSF54695">
    <property type="entry name" value="POZ domain"/>
    <property type="match status" value="1"/>
</dbReference>
<dbReference type="EMBL" id="GDJX01025677">
    <property type="protein sequence ID" value="JAT42259.1"/>
    <property type="molecule type" value="Transcribed_RNA"/>
</dbReference>
<dbReference type="GO" id="GO:0006511">
    <property type="term" value="P:ubiquitin-dependent protein catabolic process"/>
    <property type="evidence" value="ECO:0007669"/>
    <property type="project" value="InterPro"/>
</dbReference>
<name>A0A1D1XIN7_9ARAE</name>
<protein>
    <recommendedName>
        <fullName evidence="4">SKP1-like protein</fullName>
    </recommendedName>
</protein>
<accession>A0A1D1XIN7</accession>
<evidence type="ECO:0000256" key="2">
    <source>
        <dbReference type="ARBA" id="ARBA00009993"/>
    </source>
</evidence>
<comment type="function">
    <text evidence="4">Involved in ubiquitination and subsequent proteasomal degradation of target proteins. Together with CUL1, RBX1 and a F-box protein, it forms a SCF E3 ubiquitin ligase complex. The functional specificity of this complex depends on the type of F-box protein. In the SCF complex, it serves as an adapter that links the F-box protein to CUL1.</text>
</comment>
<dbReference type="AlphaFoldDB" id="A0A1D1XIN7"/>
<dbReference type="FunFam" id="3.30.710.10:FF:000026">
    <property type="entry name" value="E3 ubiquitin ligase complex SCF subunit"/>
    <property type="match status" value="1"/>
</dbReference>
<dbReference type="InterPro" id="IPR036296">
    <property type="entry name" value="SKP1-like_dim_sf"/>
</dbReference>
<dbReference type="InterPro" id="IPR016073">
    <property type="entry name" value="Skp1_comp_POZ"/>
</dbReference>
<comment type="subunit">
    <text evidence="4">Part of a SCF (SKP1-cullin-F-box) protein ligase complex.</text>
</comment>
<reference evidence="7" key="1">
    <citation type="submission" date="2015-07" db="EMBL/GenBank/DDBJ databases">
        <title>Transcriptome Assembly of Anthurium amnicola.</title>
        <authorList>
            <person name="Suzuki J."/>
        </authorList>
    </citation>
    <scope>NUCLEOTIDE SEQUENCE</scope>
</reference>
<dbReference type="InterPro" id="IPR016072">
    <property type="entry name" value="Skp1_comp_dimer"/>
</dbReference>
<dbReference type="InterPro" id="IPR016897">
    <property type="entry name" value="SKP1"/>
</dbReference>
<evidence type="ECO:0000259" key="5">
    <source>
        <dbReference type="Pfam" id="PF01466"/>
    </source>
</evidence>
<dbReference type="Pfam" id="PF01466">
    <property type="entry name" value="Skp1"/>
    <property type="match status" value="1"/>
</dbReference>
<evidence type="ECO:0000256" key="3">
    <source>
        <dbReference type="ARBA" id="ARBA00022786"/>
    </source>
</evidence>
<organism evidence="7">
    <name type="scientific">Anthurium amnicola</name>
    <dbReference type="NCBI Taxonomy" id="1678845"/>
    <lineage>
        <taxon>Eukaryota</taxon>
        <taxon>Viridiplantae</taxon>
        <taxon>Streptophyta</taxon>
        <taxon>Embryophyta</taxon>
        <taxon>Tracheophyta</taxon>
        <taxon>Spermatophyta</taxon>
        <taxon>Magnoliopsida</taxon>
        <taxon>Liliopsida</taxon>
        <taxon>Araceae</taxon>
        <taxon>Pothoideae</taxon>
        <taxon>Potheae</taxon>
        <taxon>Anthurium</taxon>
    </lineage>
</organism>
<keyword evidence="3 4" id="KW-0833">Ubl conjugation pathway</keyword>
<dbReference type="InterPro" id="IPR011333">
    <property type="entry name" value="SKP1/BTB/POZ_sf"/>
</dbReference>
<sequence>MSCPEGDGGEGSKKVTLRTSDGEEFVVDEEVAARSQTLKLIIDDGVTGASIPLENVTSGVLPKVIEYCEKHAQVDAKHAAFLRPFCDGTELMDTVIDEELNSWDAKFVNVDQATLFEIMLAANYLEIKSLLDLTCKTVADKMRGKSIKEIRDIFHIQNDYTPEEEEEVQRENQWAFTD</sequence>
<dbReference type="InterPro" id="IPR001232">
    <property type="entry name" value="SKP1-like"/>
</dbReference>